<dbReference type="EMBL" id="JABFTP020000062">
    <property type="protein sequence ID" value="KAL3273409.1"/>
    <property type="molecule type" value="Genomic_DNA"/>
</dbReference>
<name>A0ABD2N524_9CUCU</name>
<reference evidence="2 3" key="1">
    <citation type="journal article" date="2021" name="BMC Biol.">
        <title>Horizontally acquired antibacterial genes associated with adaptive radiation of ladybird beetles.</title>
        <authorList>
            <person name="Li H.S."/>
            <person name="Tang X.F."/>
            <person name="Huang Y.H."/>
            <person name="Xu Z.Y."/>
            <person name="Chen M.L."/>
            <person name="Du X.Y."/>
            <person name="Qiu B.Y."/>
            <person name="Chen P.T."/>
            <person name="Zhang W."/>
            <person name="Slipinski A."/>
            <person name="Escalona H.E."/>
            <person name="Waterhouse R.M."/>
            <person name="Zwick A."/>
            <person name="Pang H."/>
        </authorList>
    </citation>
    <scope>NUCLEOTIDE SEQUENCE [LARGE SCALE GENOMIC DNA]</scope>
    <source>
        <strain evidence="2">SYSU2018</strain>
    </source>
</reference>
<dbReference type="SUPFAM" id="SSF111469">
    <property type="entry name" value="Geminin coiled-coil domain"/>
    <property type="match status" value="1"/>
</dbReference>
<evidence type="ECO:0008006" key="4">
    <source>
        <dbReference type="Google" id="ProtNLM"/>
    </source>
</evidence>
<dbReference type="Pfam" id="PF07412">
    <property type="entry name" value="Geminin"/>
    <property type="match status" value="1"/>
</dbReference>
<gene>
    <name evidence="2" type="ORF">HHI36_014855</name>
</gene>
<organism evidence="2 3">
    <name type="scientific">Cryptolaemus montrouzieri</name>
    <dbReference type="NCBI Taxonomy" id="559131"/>
    <lineage>
        <taxon>Eukaryota</taxon>
        <taxon>Metazoa</taxon>
        <taxon>Ecdysozoa</taxon>
        <taxon>Arthropoda</taxon>
        <taxon>Hexapoda</taxon>
        <taxon>Insecta</taxon>
        <taxon>Pterygota</taxon>
        <taxon>Neoptera</taxon>
        <taxon>Endopterygota</taxon>
        <taxon>Coleoptera</taxon>
        <taxon>Polyphaga</taxon>
        <taxon>Cucujiformia</taxon>
        <taxon>Coccinelloidea</taxon>
        <taxon>Coccinellidae</taxon>
        <taxon>Scymninae</taxon>
        <taxon>Scymnini</taxon>
        <taxon>Cryptolaemus</taxon>
    </lineage>
</organism>
<keyword evidence="1" id="KW-0175">Coiled coil</keyword>
<feature type="coiled-coil region" evidence="1">
    <location>
        <begin position="101"/>
        <end position="128"/>
    </location>
</feature>
<dbReference type="Gene3D" id="1.20.5.1180">
    <property type="entry name" value="Geminin coiled-coil domain"/>
    <property type="match status" value="1"/>
</dbReference>
<accession>A0ABD2N524</accession>
<proteinExistence type="predicted"/>
<keyword evidence="3" id="KW-1185">Reference proteome</keyword>
<evidence type="ECO:0000256" key="1">
    <source>
        <dbReference type="SAM" id="Coils"/>
    </source>
</evidence>
<dbReference type="Proteomes" id="UP001516400">
    <property type="component" value="Unassembled WGS sequence"/>
</dbReference>
<sequence length="159" mass="18185">MKTDAGKKSMLKVASQEVHENLRNTRKTLRVLQQTATDKENLVGRSRPDKDIKLSAEIIKQKCFAEKEVQTDAVITVEDLTSDNPSVDYWRRLAEKRGEDLDNSLKENEKLKESLVVLQEENKLCKAMLDESKALVEVLQEMLEEPNEGQETEPTIQND</sequence>
<dbReference type="AlphaFoldDB" id="A0ABD2N524"/>
<protein>
    <recommendedName>
        <fullName evidence="4">Geminin</fullName>
    </recommendedName>
</protein>
<evidence type="ECO:0000313" key="3">
    <source>
        <dbReference type="Proteomes" id="UP001516400"/>
    </source>
</evidence>
<dbReference type="InterPro" id="IPR022786">
    <property type="entry name" value="Geminin/Multicilin"/>
</dbReference>
<evidence type="ECO:0000313" key="2">
    <source>
        <dbReference type="EMBL" id="KAL3273409.1"/>
    </source>
</evidence>
<comment type="caution">
    <text evidence="2">The sequence shown here is derived from an EMBL/GenBank/DDBJ whole genome shotgun (WGS) entry which is preliminary data.</text>
</comment>